<dbReference type="InterPro" id="IPR011009">
    <property type="entry name" value="Kinase-like_dom_sf"/>
</dbReference>
<keyword evidence="3" id="KW-0547">Nucleotide-binding</keyword>
<evidence type="ECO:0000256" key="1">
    <source>
        <dbReference type="ARBA" id="ARBA00009670"/>
    </source>
</evidence>
<evidence type="ECO:0000256" key="4">
    <source>
        <dbReference type="ARBA" id="ARBA00022840"/>
    </source>
</evidence>
<dbReference type="EMBL" id="PZKG01000016">
    <property type="protein sequence ID" value="PTE22727.1"/>
    <property type="molecule type" value="Genomic_DNA"/>
</dbReference>
<evidence type="ECO:0000256" key="2">
    <source>
        <dbReference type="ARBA" id="ARBA00022679"/>
    </source>
</evidence>
<dbReference type="InterPro" id="IPR034646">
    <property type="entry name" value="ADCK3_dom"/>
</dbReference>
<keyword evidence="2" id="KW-0808">Transferase</keyword>
<proteinExistence type="inferred from homology"/>
<dbReference type="CDD" id="cd13970">
    <property type="entry name" value="ABC1_ADCK3"/>
    <property type="match status" value="1"/>
</dbReference>
<dbReference type="OrthoDB" id="9795390at2"/>
<dbReference type="PANTHER" id="PTHR43851">
    <property type="match status" value="1"/>
</dbReference>
<evidence type="ECO:0000313" key="6">
    <source>
        <dbReference type="EMBL" id="PTE22727.1"/>
    </source>
</evidence>
<dbReference type="GO" id="GO:0006744">
    <property type="term" value="P:ubiquinone biosynthetic process"/>
    <property type="evidence" value="ECO:0007669"/>
    <property type="project" value="TreeGrafter"/>
</dbReference>
<gene>
    <name evidence="6" type="ORF">C5F48_05695</name>
</gene>
<dbReference type="GO" id="GO:0005524">
    <property type="term" value="F:ATP binding"/>
    <property type="evidence" value="ECO:0007669"/>
    <property type="project" value="UniProtKB-KW"/>
</dbReference>
<dbReference type="SUPFAM" id="SSF56112">
    <property type="entry name" value="Protein kinase-like (PK-like)"/>
    <property type="match status" value="1"/>
</dbReference>
<accession>A0A2T4JY59</accession>
<dbReference type="InterPro" id="IPR051409">
    <property type="entry name" value="Atypical_kinase_ADCK"/>
</dbReference>
<dbReference type="Pfam" id="PF03109">
    <property type="entry name" value="ABC1"/>
    <property type="match status" value="1"/>
</dbReference>
<keyword evidence="4" id="KW-0067">ATP-binding</keyword>
<evidence type="ECO:0000259" key="5">
    <source>
        <dbReference type="Pfam" id="PF03109"/>
    </source>
</evidence>
<name>A0A2T4JY59_9RHOB</name>
<dbReference type="Proteomes" id="UP000241010">
    <property type="component" value="Unassembled WGS sequence"/>
</dbReference>
<dbReference type="InterPro" id="IPR004147">
    <property type="entry name" value="ABC1_dom"/>
</dbReference>
<comment type="caution">
    <text evidence="6">The sequence shown here is derived from an EMBL/GenBank/DDBJ whole genome shotgun (WGS) entry which is preliminary data.</text>
</comment>
<comment type="similarity">
    <text evidence="1">Belongs to the protein kinase superfamily. ADCK protein kinase family.</text>
</comment>
<protein>
    <submittedName>
        <fullName evidence="6">Ubiquinol-cytochrome C reductase</fullName>
    </submittedName>
</protein>
<sequence>MPHRKSDSKPLAVPSSRLSRIARLGGLASGIAGSMAAEGARQLAQGRRPSMGELLLTPGNAMKVAEQLAQMRGAAMKVGQLLSMDAGDLLPPELAQILARLRAEAHHMPGAQLKKVLADSWGPDWLRRFAKFDVRPIAAASIGQVHRALTRDGRDLAIKVQYPGVRRSIDSDVNNVAALMRLSGLVPKGLDLAPMLAEAKRQLHEEADYQREGRCLARFGALLAEEPGFAVPALHADLTTRDVLAMSYLEGVPVDGLTKAPQAERDRVMTLLIDLMFRELFAFRLMQTDPNFANYRYQPETGRLILLDFGATREFPATLAQGYRRLLRAGLAGDREGVRGAAAEIGFIGEALPERVEQAMLEMFELSLEPLRSPGLFDFGNSDLALRIRDGSLAMAADRDHVRMPPMDALFLQRKFAGIYLLASRLGARVDLRALLEPHLEDGGQA</sequence>
<evidence type="ECO:0000256" key="3">
    <source>
        <dbReference type="ARBA" id="ARBA00022741"/>
    </source>
</evidence>
<dbReference type="PANTHER" id="PTHR43851:SF3">
    <property type="entry name" value="COENZYME Q8"/>
    <property type="match status" value="1"/>
</dbReference>
<feature type="domain" description="ABC1 atypical kinase-like" evidence="5">
    <location>
        <begin position="101"/>
        <end position="339"/>
    </location>
</feature>
<dbReference type="RefSeq" id="WP_107662944.1">
    <property type="nucleotide sequence ID" value="NZ_PZKG01000016.1"/>
</dbReference>
<dbReference type="GO" id="GO:0016740">
    <property type="term" value="F:transferase activity"/>
    <property type="evidence" value="ECO:0007669"/>
    <property type="project" value="UniProtKB-KW"/>
</dbReference>
<dbReference type="AlphaFoldDB" id="A0A2T4JY59"/>
<reference evidence="6 7" key="1">
    <citation type="submission" date="2018-03" db="EMBL/GenBank/DDBJ databases">
        <title>Cereibacter changlensis.</title>
        <authorList>
            <person name="Meyer T.E."/>
            <person name="Miller S."/>
            <person name="Lodha T."/>
            <person name="Gandham S."/>
            <person name="Chintalapati S."/>
            <person name="Chintalapati V.R."/>
        </authorList>
    </citation>
    <scope>NUCLEOTIDE SEQUENCE [LARGE SCALE GENOMIC DNA]</scope>
    <source>
        <strain evidence="6 7">JA139</strain>
    </source>
</reference>
<evidence type="ECO:0000313" key="7">
    <source>
        <dbReference type="Proteomes" id="UP000241010"/>
    </source>
</evidence>
<organism evidence="6 7">
    <name type="scientific">Cereibacter changlensis JA139</name>
    <dbReference type="NCBI Taxonomy" id="1188249"/>
    <lineage>
        <taxon>Bacteria</taxon>
        <taxon>Pseudomonadati</taxon>
        <taxon>Pseudomonadota</taxon>
        <taxon>Alphaproteobacteria</taxon>
        <taxon>Rhodobacterales</taxon>
        <taxon>Paracoccaceae</taxon>
        <taxon>Cereibacter</taxon>
    </lineage>
</organism>
<keyword evidence="7" id="KW-1185">Reference proteome</keyword>